<protein>
    <recommendedName>
        <fullName evidence="4">Yip1 domain-containing protein</fullName>
    </recommendedName>
</protein>
<keyword evidence="1" id="KW-0472">Membrane</keyword>
<evidence type="ECO:0000256" key="1">
    <source>
        <dbReference type="SAM" id="Phobius"/>
    </source>
</evidence>
<dbReference type="EMBL" id="JAUSWJ010000001">
    <property type="protein sequence ID" value="MDQ0517892.1"/>
    <property type="molecule type" value="Genomic_DNA"/>
</dbReference>
<accession>A0ABU0MAG0</accession>
<dbReference type="Proteomes" id="UP001223743">
    <property type="component" value="Unassembled WGS sequence"/>
</dbReference>
<keyword evidence="1" id="KW-0812">Transmembrane</keyword>
<comment type="caution">
    <text evidence="2">The sequence shown here is derived from an EMBL/GenBank/DDBJ whole genome shotgun (WGS) entry which is preliminary data.</text>
</comment>
<reference evidence="2 3" key="1">
    <citation type="submission" date="2023-07" db="EMBL/GenBank/DDBJ databases">
        <title>Genomic Encyclopedia of Type Strains, Phase IV (KMG-IV): sequencing the most valuable type-strain genomes for metagenomic binning, comparative biology and taxonomic classification.</title>
        <authorList>
            <person name="Goeker M."/>
        </authorList>
    </citation>
    <scope>NUCLEOTIDE SEQUENCE [LARGE SCALE GENOMIC DNA]</scope>
    <source>
        <strain evidence="2 3">B1-1</strain>
    </source>
</reference>
<feature type="transmembrane region" description="Helical" evidence="1">
    <location>
        <begin position="139"/>
        <end position="156"/>
    </location>
</feature>
<feature type="transmembrane region" description="Helical" evidence="1">
    <location>
        <begin position="168"/>
        <end position="188"/>
    </location>
</feature>
<gene>
    <name evidence="2" type="ORF">QO015_003505</name>
</gene>
<evidence type="ECO:0008006" key="4">
    <source>
        <dbReference type="Google" id="ProtNLM"/>
    </source>
</evidence>
<keyword evidence="1" id="KW-1133">Transmembrane helix</keyword>
<feature type="transmembrane region" description="Helical" evidence="1">
    <location>
        <begin position="114"/>
        <end position="133"/>
    </location>
</feature>
<feature type="transmembrane region" description="Helical" evidence="1">
    <location>
        <begin position="40"/>
        <end position="61"/>
    </location>
</feature>
<sequence>MLDPATRSSIRGAVELLLGRRDALSAFDLSVDGFWHSFRAMLLALPFAAINAAVQHGMLLADSIVDNGSDAAFIAAQLTDYVVDWVAMPALLALFASQLGITRGYVAYIVVCNWARLVLSVPLAAIALLLGFGFLAIEMAQLLLLAILGVGIFYNYRIIRWTLGKGAGFAAALIAADLVLSIVLSQVIDRLFGL</sequence>
<name>A0ABU0MAG0_9HYPH</name>
<dbReference type="RefSeq" id="WP_266282597.1">
    <property type="nucleotide sequence ID" value="NZ_JAPKNF010000002.1"/>
</dbReference>
<evidence type="ECO:0000313" key="2">
    <source>
        <dbReference type="EMBL" id="MDQ0517892.1"/>
    </source>
</evidence>
<feature type="transmembrane region" description="Helical" evidence="1">
    <location>
        <begin position="81"/>
        <end position="102"/>
    </location>
</feature>
<proteinExistence type="predicted"/>
<evidence type="ECO:0000313" key="3">
    <source>
        <dbReference type="Proteomes" id="UP001223743"/>
    </source>
</evidence>
<organism evidence="2 3">
    <name type="scientific">Kaistia geumhonensis</name>
    <dbReference type="NCBI Taxonomy" id="410839"/>
    <lineage>
        <taxon>Bacteria</taxon>
        <taxon>Pseudomonadati</taxon>
        <taxon>Pseudomonadota</taxon>
        <taxon>Alphaproteobacteria</taxon>
        <taxon>Hyphomicrobiales</taxon>
        <taxon>Kaistiaceae</taxon>
        <taxon>Kaistia</taxon>
    </lineage>
</organism>
<keyword evidence="3" id="KW-1185">Reference proteome</keyword>